<protein>
    <submittedName>
        <fullName evidence="1">Uncharacterized protein</fullName>
    </submittedName>
</protein>
<gene>
    <name evidence="1" type="ORF">EV420DRAFT_1478505</name>
</gene>
<evidence type="ECO:0000313" key="1">
    <source>
        <dbReference type="EMBL" id="KAK0459957.1"/>
    </source>
</evidence>
<organism evidence="1 2">
    <name type="scientific">Armillaria tabescens</name>
    <name type="common">Ringless honey mushroom</name>
    <name type="synonym">Agaricus tabescens</name>
    <dbReference type="NCBI Taxonomy" id="1929756"/>
    <lineage>
        <taxon>Eukaryota</taxon>
        <taxon>Fungi</taxon>
        <taxon>Dikarya</taxon>
        <taxon>Basidiomycota</taxon>
        <taxon>Agaricomycotina</taxon>
        <taxon>Agaricomycetes</taxon>
        <taxon>Agaricomycetidae</taxon>
        <taxon>Agaricales</taxon>
        <taxon>Marasmiineae</taxon>
        <taxon>Physalacriaceae</taxon>
        <taxon>Desarmillaria</taxon>
    </lineage>
</organism>
<reference evidence="1" key="1">
    <citation type="submission" date="2023-06" db="EMBL/GenBank/DDBJ databases">
        <authorList>
            <consortium name="Lawrence Berkeley National Laboratory"/>
            <person name="Ahrendt S."/>
            <person name="Sahu N."/>
            <person name="Indic B."/>
            <person name="Wong-Bajracharya J."/>
            <person name="Merenyi Z."/>
            <person name="Ke H.-M."/>
            <person name="Monk M."/>
            <person name="Kocsube S."/>
            <person name="Drula E."/>
            <person name="Lipzen A."/>
            <person name="Balint B."/>
            <person name="Henrissat B."/>
            <person name="Andreopoulos B."/>
            <person name="Martin F.M."/>
            <person name="Harder C.B."/>
            <person name="Rigling D."/>
            <person name="Ford K.L."/>
            <person name="Foster G.D."/>
            <person name="Pangilinan J."/>
            <person name="Papanicolaou A."/>
            <person name="Barry K."/>
            <person name="LaButti K."/>
            <person name="Viragh M."/>
            <person name="Koriabine M."/>
            <person name="Yan M."/>
            <person name="Riley R."/>
            <person name="Champramary S."/>
            <person name="Plett K.L."/>
            <person name="Tsai I.J."/>
            <person name="Slot J."/>
            <person name="Sipos G."/>
            <person name="Plett J."/>
            <person name="Nagy L.G."/>
            <person name="Grigoriev I.V."/>
        </authorList>
    </citation>
    <scope>NUCLEOTIDE SEQUENCE</scope>
    <source>
        <strain evidence="1">CCBAS 213</strain>
    </source>
</reference>
<keyword evidence="2" id="KW-1185">Reference proteome</keyword>
<name>A0AA39KFB2_ARMTA</name>
<dbReference type="RefSeq" id="XP_060332083.1">
    <property type="nucleotide sequence ID" value="XM_060469503.1"/>
</dbReference>
<sequence>MAAIDPRLVVSIDIDLGSLTGWSVYSPSPWYHKMITGSNTLLRDWNAARQASQTDTCPSILAVITTPNCLHSPSRLGFGTRIPEAYDIFISARRNDYSRRTWMIHGINIKNYEIGIVSPLKNREGLEKVTFWERPPKRYDEGGPWIREEFN</sequence>
<comment type="caution">
    <text evidence="1">The sequence shown here is derived from an EMBL/GenBank/DDBJ whole genome shotgun (WGS) entry which is preliminary data.</text>
</comment>
<dbReference type="EMBL" id="JAUEPS010000013">
    <property type="protein sequence ID" value="KAK0459957.1"/>
    <property type="molecule type" value="Genomic_DNA"/>
</dbReference>
<dbReference type="AlphaFoldDB" id="A0AA39KFB2"/>
<dbReference type="GeneID" id="85353051"/>
<proteinExistence type="predicted"/>
<dbReference type="Proteomes" id="UP001175211">
    <property type="component" value="Unassembled WGS sequence"/>
</dbReference>
<accession>A0AA39KFB2</accession>
<evidence type="ECO:0000313" key="2">
    <source>
        <dbReference type="Proteomes" id="UP001175211"/>
    </source>
</evidence>